<gene>
    <name evidence="2" type="ORF">ACFOMD_15290</name>
</gene>
<proteinExistence type="predicted"/>
<evidence type="ECO:0000256" key="1">
    <source>
        <dbReference type="SAM" id="SignalP"/>
    </source>
</evidence>
<feature type="chain" id="PRO_5045298352" description="DUF11 domain-containing protein" evidence="1">
    <location>
        <begin position="23"/>
        <end position="334"/>
    </location>
</feature>
<name>A0ABV7XCP3_9SPHN</name>
<dbReference type="RefSeq" id="WP_380862906.1">
    <property type="nucleotide sequence ID" value="NZ_JBHRXV010000011.1"/>
</dbReference>
<protein>
    <recommendedName>
        <fullName evidence="4">DUF11 domain-containing protein</fullName>
    </recommendedName>
</protein>
<comment type="caution">
    <text evidence="2">The sequence shown here is derived from an EMBL/GenBank/DDBJ whole genome shotgun (WGS) entry which is preliminary data.</text>
</comment>
<reference evidence="3" key="1">
    <citation type="journal article" date="2019" name="Int. J. Syst. Evol. Microbiol.">
        <title>The Global Catalogue of Microorganisms (GCM) 10K type strain sequencing project: providing services to taxonomists for standard genome sequencing and annotation.</title>
        <authorList>
            <consortium name="The Broad Institute Genomics Platform"/>
            <consortium name="The Broad Institute Genome Sequencing Center for Infectious Disease"/>
            <person name="Wu L."/>
            <person name="Ma J."/>
        </authorList>
    </citation>
    <scope>NUCLEOTIDE SEQUENCE [LARGE SCALE GENOMIC DNA]</scope>
    <source>
        <strain evidence="3">KCTC 42644</strain>
    </source>
</reference>
<evidence type="ECO:0000313" key="2">
    <source>
        <dbReference type="EMBL" id="MFC3713937.1"/>
    </source>
</evidence>
<dbReference type="Proteomes" id="UP001595615">
    <property type="component" value="Unassembled WGS sequence"/>
</dbReference>
<sequence length="334" mass="33932">MMLAVWVAGGLTCALGAAPAIAKGTPAGTLINNQATVTYREGDNPITTFSNNTVVRVDEILDVVVTPGSGDKPVGLPGDTERPVPFLITNNGNGSEAFALTLKTDVAGDNFDPVCNRLFFDTNNSGTFEAASDTLYVAGTNDPVLAADGTLLVFALCDIPATANNADLGNVQLEARARTLDKTPTSGTGGPGTIFTNPNGDNVDAVVGATGARGSGINGVIAAVNFPTLVKSQRVTDPNGGTNPIPTATITYTIVASIASGSVTNAIISDAIPAGTTYSQNSMALQVGTGSFTPLTDASDADAGRAGNTSIDVNLGELKAGTPQTLRFQVRINQ</sequence>
<evidence type="ECO:0000313" key="3">
    <source>
        <dbReference type="Proteomes" id="UP001595615"/>
    </source>
</evidence>
<organism evidence="2 3">
    <name type="scientific">Sphingoaurantiacus capsulatus</name>
    <dbReference type="NCBI Taxonomy" id="1771310"/>
    <lineage>
        <taxon>Bacteria</taxon>
        <taxon>Pseudomonadati</taxon>
        <taxon>Pseudomonadota</taxon>
        <taxon>Alphaproteobacteria</taxon>
        <taxon>Sphingomonadales</taxon>
        <taxon>Sphingosinicellaceae</taxon>
        <taxon>Sphingoaurantiacus</taxon>
    </lineage>
</organism>
<accession>A0ABV7XCP3</accession>
<feature type="signal peptide" evidence="1">
    <location>
        <begin position="1"/>
        <end position="22"/>
    </location>
</feature>
<keyword evidence="3" id="KW-1185">Reference proteome</keyword>
<keyword evidence="1" id="KW-0732">Signal</keyword>
<evidence type="ECO:0008006" key="4">
    <source>
        <dbReference type="Google" id="ProtNLM"/>
    </source>
</evidence>
<dbReference type="EMBL" id="JBHRXV010000011">
    <property type="protein sequence ID" value="MFC3713937.1"/>
    <property type="molecule type" value="Genomic_DNA"/>
</dbReference>